<gene>
    <name evidence="4" type="ORF">LPLAT_LOCUS4071</name>
</gene>
<keyword evidence="2" id="KW-0646">Protease inhibitor</keyword>
<keyword evidence="5" id="KW-1185">Reference proteome</keyword>
<evidence type="ECO:0000259" key="3">
    <source>
        <dbReference type="Pfam" id="PF01826"/>
    </source>
</evidence>
<dbReference type="InterPro" id="IPR002919">
    <property type="entry name" value="TIL_dom"/>
</dbReference>
<reference evidence="4" key="1">
    <citation type="submission" date="2024-04" db="EMBL/GenBank/DDBJ databases">
        <authorList>
            <consortium name="Molecular Ecology Group"/>
        </authorList>
    </citation>
    <scope>NUCLEOTIDE SEQUENCE</scope>
</reference>
<evidence type="ECO:0000256" key="2">
    <source>
        <dbReference type="ARBA" id="ARBA00022900"/>
    </source>
</evidence>
<dbReference type="Pfam" id="PF01826">
    <property type="entry name" value="TIL"/>
    <property type="match status" value="1"/>
</dbReference>
<accession>A0AAV2NDT4</accession>
<dbReference type="SUPFAM" id="SSF57567">
    <property type="entry name" value="Serine protease inhibitors"/>
    <property type="match status" value="1"/>
</dbReference>
<dbReference type="GO" id="GO:0004867">
    <property type="term" value="F:serine-type endopeptidase inhibitor activity"/>
    <property type="evidence" value="ECO:0007669"/>
    <property type="project" value="UniProtKB-KW"/>
</dbReference>
<evidence type="ECO:0000313" key="5">
    <source>
        <dbReference type="Proteomes" id="UP001497644"/>
    </source>
</evidence>
<keyword evidence="2" id="KW-0722">Serine protease inhibitor</keyword>
<dbReference type="Proteomes" id="UP001497644">
    <property type="component" value="Chromosome 13"/>
</dbReference>
<organism evidence="4 5">
    <name type="scientific">Lasius platythorax</name>
    <dbReference type="NCBI Taxonomy" id="488582"/>
    <lineage>
        <taxon>Eukaryota</taxon>
        <taxon>Metazoa</taxon>
        <taxon>Ecdysozoa</taxon>
        <taxon>Arthropoda</taxon>
        <taxon>Hexapoda</taxon>
        <taxon>Insecta</taxon>
        <taxon>Pterygota</taxon>
        <taxon>Neoptera</taxon>
        <taxon>Endopterygota</taxon>
        <taxon>Hymenoptera</taxon>
        <taxon>Apocrita</taxon>
        <taxon>Aculeata</taxon>
        <taxon>Formicoidea</taxon>
        <taxon>Formicidae</taxon>
        <taxon>Formicinae</taxon>
        <taxon>Lasius</taxon>
        <taxon>Lasius</taxon>
    </lineage>
</organism>
<evidence type="ECO:0000313" key="4">
    <source>
        <dbReference type="EMBL" id="CAL1678189.1"/>
    </source>
</evidence>
<sequence>MQYHSIVFPKPCMDCRYNALCTRRNYCDSLEMCTRKCLEAGLCPVWRTDGICLYKCSKNLVYQLCGSSCKETDIILNKLDNSKCASGPVKECFCSENYVFHNDSSILRHTYILTS</sequence>
<proteinExistence type="inferred from homology"/>
<evidence type="ECO:0000256" key="1">
    <source>
        <dbReference type="ARBA" id="ARBA00007611"/>
    </source>
</evidence>
<dbReference type="InterPro" id="IPR036084">
    <property type="entry name" value="Ser_inhib-like_sf"/>
</dbReference>
<dbReference type="EMBL" id="OZ034836">
    <property type="protein sequence ID" value="CAL1678189.1"/>
    <property type="molecule type" value="Genomic_DNA"/>
</dbReference>
<dbReference type="AlphaFoldDB" id="A0AAV2NDT4"/>
<protein>
    <recommendedName>
        <fullName evidence="3">TIL domain-containing protein</fullName>
    </recommendedName>
</protein>
<comment type="similarity">
    <text evidence="1">Belongs to the serine protease inhibitor-like (TIL domain-containing) family.</text>
</comment>
<dbReference type="Gene3D" id="2.10.25.10">
    <property type="entry name" value="Laminin"/>
    <property type="match status" value="1"/>
</dbReference>
<feature type="domain" description="TIL" evidence="3">
    <location>
        <begin position="56"/>
        <end position="105"/>
    </location>
</feature>
<name>A0AAV2NDT4_9HYME</name>